<keyword evidence="1" id="KW-0805">Transcription regulation</keyword>
<evidence type="ECO:0000259" key="4">
    <source>
        <dbReference type="PROSITE" id="PS01124"/>
    </source>
</evidence>
<dbReference type="InterPro" id="IPR018062">
    <property type="entry name" value="HTH_AraC-typ_CS"/>
</dbReference>
<evidence type="ECO:0000313" key="5">
    <source>
        <dbReference type="EMBL" id="MBH5385529.1"/>
    </source>
</evidence>
<keyword evidence="3" id="KW-0804">Transcription</keyword>
<gene>
    <name evidence="5" type="ORF">H1B27_04445</name>
</gene>
<protein>
    <submittedName>
        <fullName evidence="5">Helix-turn-helix transcriptional regulator</fullName>
    </submittedName>
</protein>
<name>A0ABS0NWZ9_9BRAD</name>
<sequence length="296" mass="32827">MEPPGKLEWHQRHAGTRSRALTKRTSWTWFSAELHRFWRTELEFRVGGDSAFLALHDSVRSDGETTIDGGSRSTRTDLRDRLTFAPIGSSVQGWNRFEGGTSSVFAVHLTPPNSVVDVDGISKMPPSLYFENDNIKATLRKLQGVVDGSGINDHAYAETLGLLLLWELRHAADTGRSRPNRVRGGLTARQLRLVQEFVDAQIASEISISDLAGVAGLSPYHFIRAFKEAVGLPPYQYVLSERIRRAKRLLSTRGLSLGDVALAVGFSDTPQLNRVFRRFVGVAPTVFRRETGSGLP</sequence>
<dbReference type="Gene3D" id="1.10.10.60">
    <property type="entry name" value="Homeodomain-like"/>
    <property type="match status" value="2"/>
</dbReference>
<keyword evidence="6" id="KW-1185">Reference proteome</keyword>
<organism evidence="5 6">
    <name type="scientific">Bradyrhizobium diversitatis</name>
    <dbReference type="NCBI Taxonomy" id="2755406"/>
    <lineage>
        <taxon>Bacteria</taxon>
        <taxon>Pseudomonadati</taxon>
        <taxon>Pseudomonadota</taxon>
        <taxon>Alphaproteobacteria</taxon>
        <taxon>Hyphomicrobiales</taxon>
        <taxon>Nitrobacteraceae</taxon>
        <taxon>Bradyrhizobium</taxon>
    </lineage>
</organism>
<dbReference type="SMART" id="SM00342">
    <property type="entry name" value="HTH_ARAC"/>
    <property type="match status" value="1"/>
</dbReference>
<feature type="domain" description="HTH araC/xylS-type" evidence="4">
    <location>
        <begin position="192"/>
        <end position="290"/>
    </location>
</feature>
<dbReference type="PANTHER" id="PTHR46796:SF6">
    <property type="entry name" value="ARAC SUBFAMILY"/>
    <property type="match status" value="1"/>
</dbReference>
<dbReference type="EMBL" id="JACEGD010000004">
    <property type="protein sequence ID" value="MBH5385529.1"/>
    <property type="molecule type" value="Genomic_DNA"/>
</dbReference>
<keyword evidence="2" id="KW-0238">DNA-binding</keyword>
<dbReference type="SUPFAM" id="SSF46689">
    <property type="entry name" value="Homeodomain-like"/>
    <property type="match status" value="2"/>
</dbReference>
<dbReference type="PROSITE" id="PS01124">
    <property type="entry name" value="HTH_ARAC_FAMILY_2"/>
    <property type="match status" value="1"/>
</dbReference>
<accession>A0ABS0NWZ9</accession>
<evidence type="ECO:0000256" key="2">
    <source>
        <dbReference type="ARBA" id="ARBA00023125"/>
    </source>
</evidence>
<evidence type="ECO:0000256" key="1">
    <source>
        <dbReference type="ARBA" id="ARBA00023015"/>
    </source>
</evidence>
<proteinExistence type="predicted"/>
<dbReference type="InterPro" id="IPR018060">
    <property type="entry name" value="HTH_AraC"/>
</dbReference>
<dbReference type="Proteomes" id="UP001194539">
    <property type="component" value="Unassembled WGS sequence"/>
</dbReference>
<dbReference type="InterPro" id="IPR009057">
    <property type="entry name" value="Homeodomain-like_sf"/>
</dbReference>
<dbReference type="InterPro" id="IPR050204">
    <property type="entry name" value="AraC_XylS_family_regulators"/>
</dbReference>
<reference evidence="5 6" key="1">
    <citation type="submission" date="2020-07" db="EMBL/GenBank/DDBJ databases">
        <title>Bradyrhizobium diversity isolated from nodules of indigenous legumes of Western Australia.</title>
        <authorList>
            <person name="Klepa M.S."/>
        </authorList>
    </citation>
    <scope>NUCLEOTIDE SEQUENCE [LARGE SCALE GENOMIC DNA]</scope>
    <source>
        <strain evidence="5 6">CNPSo 4019</strain>
    </source>
</reference>
<evidence type="ECO:0000256" key="3">
    <source>
        <dbReference type="ARBA" id="ARBA00023163"/>
    </source>
</evidence>
<evidence type="ECO:0000313" key="6">
    <source>
        <dbReference type="Proteomes" id="UP001194539"/>
    </source>
</evidence>
<dbReference type="Pfam" id="PF12833">
    <property type="entry name" value="HTH_18"/>
    <property type="match status" value="1"/>
</dbReference>
<dbReference type="PROSITE" id="PS00041">
    <property type="entry name" value="HTH_ARAC_FAMILY_1"/>
    <property type="match status" value="1"/>
</dbReference>
<dbReference type="PANTHER" id="PTHR46796">
    <property type="entry name" value="HTH-TYPE TRANSCRIPTIONAL ACTIVATOR RHAS-RELATED"/>
    <property type="match status" value="1"/>
</dbReference>
<comment type="caution">
    <text evidence="5">The sequence shown here is derived from an EMBL/GenBank/DDBJ whole genome shotgun (WGS) entry which is preliminary data.</text>
</comment>